<dbReference type="GO" id="GO:0008270">
    <property type="term" value="F:zinc ion binding"/>
    <property type="evidence" value="ECO:0007669"/>
    <property type="project" value="UniProtKB-KW"/>
</dbReference>
<reference evidence="3" key="1">
    <citation type="journal article" date="2019" name="Sci. Rep.">
        <title>Draft genome of Tanacetum cinerariifolium, the natural source of mosquito coil.</title>
        <authorList>
            <person name="Yamashiro T."/>
            <person name="Shiraishi A."/>
            <person name="Satake H."/>
            <person name="Nakayama K."/>
        </authorList>
    </citation>
    <scope>NUCLEOTIDE SEQUENCE</scope>
</reference>
<sequence>MPTSGQSLSAATIERLITQRVAEAMAAYKSNQDNQNGDGNPYVNAKGVVGLTRWFEKMEIVLHINNYPQKCQELMKLMTEMVPEEEDRVEKFIGGIPDNIQGNVIATGPSRLQDVVRITNNLMDQTLKGYAARNAENKRRFNNDPRDNCVQQTPLKRQNVARAYTVGNDKNKGYARILPLCDKCKLHHHDPCPVRCGNCKKVGHQARDCWASTTMTRYGCGGKGHTKRYFPKLGNQNRDGKAR</sequence>
<dbReference type="InterPro" id="IPR001878">
    <property type="entry name" value="Znf_CCHC"/>
</dbReference>
<dbReference type="EMBL" id="BKCJ010008072">
    <property type="protein sequence ID" value="GEU80408.1"/>
    <property type="molecule type" value="Genomic_DNA"/>
</dbReference>
<dbReference type="GO" id="GO:0003676">
    <property type="term" value="F:nucleic acid binding"/>
    <property type="evidence" value="ECO:0007669"/>
    <property type="project" value="InterPro"/>
</dbReference>
<dbReference type="AlphaFoldDB" id="A0A6L2N2K1"/>
<name>A0A6L2N2K1_TANCI</name>
<keyword evidence="1" id="KW-0863">Zinc-finger</keyword>
<evidence type="ECO:0000259" key="2">
    <source>
        <dbReference type="PROSITE" id="PS50158"/>
    </source>
</evidence>
<gene>
    <name evidence="3" type="ORF">Tci_052386</name>
</gene>
<dbReference type="InterPro" id="IPR036875">
    <property type="entry name" value="Znf_CCHC_sf"/>
</dbReference>
<keyword evidence="1" id="KW-0479">Metal-binding</keyword>
<comment type="caution">
    <text evidence="3">The sequence shown here is derived from an EMBL/GenBank/DDBJ whole genome shotgun (WGS) entry which is preliminary data.</text>
</comment>
<dbReference type="PROSITE" id="PS50158">
    <property type="entry name" value="ZF_CCHC"/>
    <property type="match status" value="1"/>
</dbReference>
<feature type="domain" description="CCHC-type" evidence="2">
    <location>
        <begin position="195"/>
        <end position="209"/>
    </location>
</feature>
<dbReference type="SUPFAM" id="SSF57756">
    <property type="entry name" value="Retrovirus zinc finger-like domains"/>
    <property type="match status" value="1"/>
</dbReference>
<proteinExistence type="predicted"/>
<dbReference type="SMART" id="SM00343">
    <property type="entry name" value="ZnF_C2HC"/>
    <property type="match status" value="1"/>
</dbReference>
<accession>A0A6L2N2K1</accession>
<keyword evidence="1" id="KW-0862">Zinc</keyword>
<evidence type="ECO:0000313" key="3">
    <source>
        <dbReference type="EMBL" id="GEU80408.1"/>
    </source>
</evidence>
<organism evidence="3">
    <name type="scientific">Tanacetum cinerariifolium</name>
    <name type="common">Dalmatian daisy</name>
    <name type="synonym">Chrysanthemum cinerariifolium</name>
    <dbReference type="NCBI Taxonomy" id="118510"/>
    <lineage>
        <taxon>Eukaryota</taxon>
        <taxon>Viridiplantae</taxon>
        <taxon>Streptophyta</taxon>
        <taxon>Embryophyta</taxon>
        <taxon>Tracheophyta</taxon>
        <taxon>Spermatophyta</taxon>
        <taxon>Magnoliopsida</taxon>
        <taxon>eudicotyledons</taxon>
        <taxon>Gunneridae</taxon>
        <taxon>Pentapetalae</taxon>
        <taxon>asterids</taxon>
        <taxon>campanulids</taxon>
        <taxon>Asterales</taxon>
        <taxon>Asteraceae</taxon>
        <taxon>Asteroideae</taxon>
        <taxon>Anthemideae</taxon>
        <taxon>Anthemidinae</taxon>
        <taxon>Tanacetum</taxon>
    </lineage>
</organism>
<protein>
    <recommendedName>
        <fullName evidence="2">CCHC-type domain-containing protein</fullName>
    </recommendedName>
</protein>
<evidence type="ECO:0000256" key="1">
    <source>
        <dbReference type="PROSITE-ProRule" id="PRU00047"/>
    </source>
</evidence>
<dbReference type="Gene3D" id="4.10.60.10">
    <property type="entry name" value="Zinc finger, CCHC-type"/>
    <property type="match status" value="1"/>
</dbReference>